<dbReference type="EMBL" id="RBAN01000003">
    <property type="protein sequence ID" value="RKN54457.1"/>
    <property type="molecule type" value="Genomic_DNA"/>
</dbReference>
<name>A0A3B0A551_9ACTN</name>
<dbReference type="OrthoDB" id="3382229at2"/>
<dbReference type="Proteomes" id="UP000279968">
    <property type="component" value="Unassembled WGS sequence"/>
</dbReference>
<comment type="caution">
    <text evidence="3">The sequence shown here is derived from an EMBL/GenBank/DDBJ whole genome shotgun (WGS) entry which is preliminary data.</text>
</comment>
<keyword evidence="4" id="KW-1185">Reference proteome</keyword>
<dbReference type="AlphaFoldDB" id="A0A3B0A551"/>
<accession>A0A3B0A551</accession>
<evidence type="ECO:0000256" key="2">
    <source>
        <dbReference type="SAM" id="Phobius"/>
    </source>
</evidence>
<protein>
    <submittedName>
        <fullName evidence="3">Uncharacterized protein</fullName>
    </submittedName>
</protein>
<reference evidence="3 4" key="1">
    <citation type="journal article" date="2015" name="Int. J. Syst. Evol. Microbiol.">
        <title>Micromonospora costi sp. nov., isolated from a leaf of Costus speciosus.</title>
        <authorList>
            <person name="Thawai C."/>
        </authorList>
    </citation>
    <scope>NUCLEOTIDE SEQUENCE [LARGE SCALE GENOMIC DNA]</scope>
    <source>
        <strain evidence="3 4">CS1-12</strain>
    </source>
</reference>
<evidence type="ECO:0000313" key="4">
    <source>
        <dbReference type="Proteomes" id="UP000279968"/>
    </source>
</evidence>
<keyword evidence="2" id="KW-0472">Membrane</keyword>
<dbReference type="RefSeq" id="WP_120781179.1">
    <property type="nucleotide sequence ID" value="NZ_JBHLUP010000001.1"/>
</dbReference>
<keyword evidence="2" id="KW-1133">Transmembrane helix</keyword>
<gene>
    <name evidence="3" type="ORF">D7193_21045</name>
</gene>
<sequence length="212" mass="21517">MDDDAGARLRGGVLIGAAVLALLAGGWWWQANAPASGPAPVAGAAGGAGSAPGARRAPERPESVARVVVDAETGEVLRADGLPGVSIDPRTGMVTDVGGAPGELFYRPDPEGGLPRFALTTWRVAETLVPGSPVVRQASDDGGRYLLQYRCVRPGTLRVRVTGAQIDAPSRVDCDGTVTTARVAPTSGPIRVSLSAVGNGPIVAEAQLVALP</sequence>
<organism evidence="3 4">
    <name type="scientific">Micromonospora costi</name>
    <dbReference type="NCBI Taxonomy" id="1530042"/>
    <lineage>
        <taxon>Bacteria</taxon>
        <taxon>Bacillati</taxon>
        <taxon>Actinomycetota</taxon>
        <taxon>Actinomycetes</taxon>
        <taxon>Micromonosporales</taxon>
        <taxon>Micromonosporaceae</taxon>
        <taxon>Micromonospora</taxon>
    </lineage>
</organism>
<evidence type="ECO:0000313" key="3">
    <source>
        <dbReference type="EMBL" id="RKN54457.1"/>
    </source>
</evidence>
<evidence type="ECO:0000256" key="1">
    <source>
        <dbReference type="SAM" id="MobiDB-lite"/>
    </source>
</evidence>
<feature type="transmembrane region" description="Helical" evidence="2">
    <location>
        <begin position="12"/>
        <end position="29"/>
    </location>
</feature>
<proteinExistence type="predicted"/>
<keyword evidence="2" id="KW-0812">Transmembrane</keyword>
<feature type="region of interest" description="Disordered" evidence="1">
    <location>
        <begin position="36"/>
        <end position="62"/>
    </location>
</feature>